<dbReference type="InterPro" id="IPR000731">
    <property type="entry name" value="SSD"/>
</dbReference>
<feature type="transmembrane region" description="Helical" evidence="8">
    <location>
        <begin position="21"/>
        <end position="42"/>
    </location>
</feature>
<feature type="domain" description="SSD" evidence="9">
    <location>
        <begin position="555"/>
        <end position="683"/>
    </location>
</feature>
<accession>A0A6P2CB07</accession>
<dbReference type="RefSeq" id="WP_010837894.1">
    <property type="nucleotide sequence ID" value="NZ_QRCM01000001.1"/>
</dbReference>
<dbReference type="InterPro" id="IPR004869">
    <property type="entry name" value="MMPL_dom"/>
</dbReference>
<dbReference type="Gene3D" id="1.20.1640.10">
    <property type="entry name" value="Multidrug efflux transporter AcrB transmembrane domain"/>
    <property type="match status" value="2"/>
</dbReference>
<feature type="transmembrane region" description="Helical" evidence="8">
    <location>
        <begin position="181"/>
        <end position="199"/>
    </location>
</feature>
<evidence type="ECO:0000313" key="11">
    <source>
        <dbReference type="Proteomes" id="UP000471120"/>
    </source>
</evidence>
<feature type="transmembrane region" description="Helical" evidence="8">
    <location>
        <begin position="656"/>
        <end position="677"/>
    </location>
</feature>
<evidence type="ECO:0000256" key="1">
    <source>
        <dbReference type="ARBA" id="ARBA00004651"/>
    </source>
</evidence>
<dbReference type="PROSITE" id="PS50156">
    <property type="entry name" value="SSD"/>
    <property type="match status" value="1"/>
</dbReference>
<dbReference type="PANTHER" id="PTHR33406">
    <property type="entry name" value="MEMBRANE PROTEIN MJ1562-RELATED"/>
    <property type="match status" value="1"/>
</dbReference>
<proteinExistence type="inferred from homology"/>
<organism evidence="10 11">
    <name type="scientific">Rhodococcus rhodnii</name>
    <dbReference type="NCBI Taxonomy" id="38312"/>
    <lineage>
        <taxon>Bacteria</taxon>
        <taxon>Bacillati</taxon>
        <taxon>Actinomycetota</taxon>
        <taxon>Actinomycetes</taxon>
        <taxon>Mycobacteriales</taxon>
        <taxon>Nocardiaceae</taxon>
        <taxon>Rhodococcus</taxon>
    </lineage>
</organism>
<evidence type="ECO:0000256" key="6">
    <source>
        <dbReference type="ARBA" id="ARBA00023136"/>
    </source>
</evidence>
<dbReference type="Pfam" id="PF03176">
    <property type="entry name" value="MMPL"/>
    <property type="match status" value="2"/>
</dbReference>
<reference evidence="10 11" key="1">
    <citation type="submission" date="2018-07" db="EMBL/GenBank/DDBJ databases">
        <title>Genome sequence of Rhodococcus rhodnii ATCC 35071 from Rhodnius prolixus.</title>
        <authorList>
            <person name="Patel V."/>
            <person name="Vogel K.J."/>
        </authorList>
    </citation>
    <scope>NUCLEOTIDE SEQUENCE [LARGE SCALE GENOMIC DNA]</scope>
    <source>
        <strain evidence="10 11">ATCC 35071</strain>
    </source>
</reference>
<evidence type="ECO:0000256" key="8">
    <source>
        <dbReference type="SAM" id="Phobius"/>
    </source>
</evidence>
<feature type="transmembrane region" description="Helical" evidence="8">
    <location>
        <begin position="552"/>
        <end position="573"/>
    </location>
</feature>
<evidence type="ECO:0000256" key="7">
    <source>
        <dbReference type="SAM" id="MobiDB-lite"/>
    </source>
</evidence>
<feature type="transmembrane region" description="Helical" evidence="8">
    <location>
        <begin position="239"/>
        <end position="261"/>
    </location>
</feature>
<evidence type="ECO:0000256" key="3">
    <source>
        <dbReference type="ARBA" id="ARBA00022475"/>
    </source>
</evidence>
<protein>
    <submittedName>
        <fullName evidence="10">MMPL family transporter</fullName>
    </submittedName>
</protein>
<gene>
    <name evidence="10" type="ORF">DW322_05240</name>
</gene>
<evidence type="ECO:0000256" key="4">
    <source>
        <dbReference type="ARBA" id="ARBA00022692"/>
    </source>
</evidence>
<feature type="region of interest" description="Disordered" evidence="7">
    <location>
        <begin position="697"/>
        <end position="717"/>
    </location>
</feature>
<comment type="caution">
    <text evidence="10">The sequence shown here is derived from an EMBL/GenBank/DDBJ whole genome shotgun (WGS) entry which is preliminary data.</text>
</comment>
<name>A0A6P2CB07_9NOCA</name>
<evidence type="ECO:0000313" key="10">
    <source>
        <dbReference type="EMBL" id="TXG89725.1"/>
    </source>
</evidence>
<dbReference type="EMBL" id="QRCM01000001">
    <property type="protein sequence ID" value="TXG89725.1"/>
    <property type="molecule type" value="Genomic_DNA"/>
</dbReference>
<keyword evidence="3" id="KW-1003">Cell membrane</keyword>
<feature type="transmembrane region" description="Helical" evidence="8">
    <location>
        <begin position="315"/>
        <end position="338"/>
    </location>
</feature>
<feature type="transmembrane region" description="Helical" evidence="8">
    <location>
        <begin position="527"/>
        <end position="545"/>
    </location>
</feature>
<comment type="similarity">
    <text evidence="2">Belongs to the resistance-nodulation-cell division (RND) (TC 2.A.6) family. MmpL subfamily.</text>
</comment>
<keyword evidence="5 8" id="KW-1133">Transmembrane helix</keyword>
<evidence type="ECO:0000259" key="9">
    <source>
        <dbReference type="PROSITE" id="PS50156"/>
    </source>
</evidence>
<keyword evidence="6 8" id="KW-0472">Membrane</keyword>
<feature type="compositionally biased region" description="Basic and acidic residues" evidence="7">
    <location>
        <begin position="705"/>
        <end position="717"/>
    </location>
</feature>
<evidence type="ECO:0000256" key="5">
    <source>
        <dbReference type="ARBA" id="ARBA00022989"/>
    </source>
</evidence>
<dbReference type="Proteomes" id="UP000471120">
    <property type="component" value="Unassembled WGS sequence"/>
</dbReference>
<feature type="transmembrane region" description="Helical" evidence="8">
    <location>
        <begin position="626"/>
        <end position="650"/>
    </location>
</feature>
<feature type="transmembrane region" description="Helical" evidence="8">
    <location>
        <begin position="282"/>
        <end position="303"/>
    </location>
</feature>
<comment type="subcellular location">
    <subcellularLocation>
        <location evidence="1">Cell membrane</location>
        <topology evidence="1">Multi-pass membrane protein</topology>
    </subcellularLocation>
</comment>
<dbReference type="InterPro" id="IPR050545">
    <property type="entry name" value="Mycobact_MmpL"/>
</dbReference>
<dbReference type="GO" id="GO:0005886">
    <property type="term" value="C:plasma membrane"/>
    <property type="evidence" value="ECO:0007669"/>
    <property type="project" value="UniProtKB-SubCell"/>
</dbReference>
<keyword evidence="4 8" id="KW-0812">Transmembrane</keyword>
<feature type="transmembrane region" description="Helical" evidence="8">
    <location>
        <begin position="585"/>
        <end position="605"/>
    </location>
</feature>
<feature type="transmembrane region" description="Helical" evidence="8">
    <location>
        <begin position="206"/>
        <end position="227"/>
    </location>
</feature>
<dbReference type="PANTHER" id="PTHR33406:SF6">
    <property type="entry name" value="MEMBRANE PROTEIN YDGH-RELATED"/>
    <property type="match status" value="1"/>
</dbReference>
<evidence type="ECO:0000256" key="2">
    <source>
        <dbReference type="ARBA" id="ARBA00010157"/>
    </source>
</evidence>
<feature type="transmembrane region" description="Helical" evidence="8">
    <location>
        <begin position="372"/>
        <end position="390"/>
    </location>
</feature>
<sequence length="717" mass="74697">MNSRVAEGDRSSRVATSKWRWIVPAVLLVVWLAIAGIGGPFAGQLTSVQSNDNTSFLPESAEATQVAELSREFDDSEEIPALIVAERDGPVTGEDLAYLAELAERVAGSGGVTETASPPIESDDGQAAQIVVTVDGTEPGDAVEAIRDMIGEGTPDGLSVYVAGPAGQAADLSAAFAGIDGMLLLVTGIVVMIILVIVYRSPILPLIVVLSSLFALALASALVYALANAGAIVLNGQSQGILFILVFGASTDYALLLVARFREELRDTENKFVAMARAWKGVLEPVSASAGTVILGVLCLLFSELNSNRGLGPVAALGIAAAYLVSLSFLPAALVLVGRVAFWPRSPKAEPHSQDGLWWRLSGKVAGNYRRVWIVTGIALVVMAAFLPTLKSSGVPQTSLFLGETESVTGQEVLAEHFPGGTGSPTIVIANADAAEDVAHAVESVEGTASEVTPVTETGAPDAPPVVVDGRVQLQVTLADSPDSDAAEQTVVRIRDAVGDVSGADALVGGPTATQLDTNTTAARDRAVIIPIVLVVVFVILAFLMRALVAPLVLLATTVLSFASALGVSAIVFNHVIGFDGSDPVVPLFAFVFLVALGIDYNIFLMTRVREETIRHGTAEGVRRGLAITGGVITSAGVVLAATFGALAVIPLQFMAQIAFIVAFGVLLDTIVVRSLLVPAMTLDIGSRIWWPSRLARSDPPAPETRQRAIPEGRGSE</sequence>
<dbReference type="AlphaFoldDB" id="A0A6P2CB07"/>
<dbReference type="SUPFAM" id="SSF82866">
    <property type="entry name" value="Multidrug efflux transporter AcrB transmembrane domain"/>
    <property type="match status" value="2"/>
</dbReference>